<accession>A0AAW9CT45</accession>
<dbReference type="Proteomes" id="UP001272137">
    <property type="component" value="Unassembled WGS sequence"/>
</dbReference>
<dbReference type="EMBL" id="QXCT01000001">
    <property type="protein sequence ID" value="MDW9253011.1"/>
    <property type="molecule type" value="Genomic_DNA"/>
</dbReference>
<organism evidence="1 2">
    <name type="scientific">Burkholderia thailandensis</name>
    <dbReference type="NCBI Taxonomy" id="57975"/>
    <lineage>
        <taxon>Bacteria</taxon>
        <taxon>Pseudomonadati</taxon>
        <taxon>Pseudomonadota</taxon>
        <taxon>Betaproteobacteria</taxon>
        <taxon>Burkholderiales</taxon>
        <taxon>Burkholderiaceae</taxon>
        <taxon>Burkholderia</taxon>
        <taxon>pseudomallei group</taxon>
    </lineage>
</organism>
<name>A0AAW9CT45_BURTH</name>
<evidence type="ECO:0000313" key="1">
    <source>
        <dbReference type="EMBL" id="MDW9253011.1"/>
    </source>
</evidence>
<dbReference type="AlphaFoldDB" id="A0AAW9CT45"/>
<reference evidence="1" key="1">
    <citation type="submission" date="2018-08" db="EMBL/GenBank/DDBJ databases">
        <title>Identification of Burkholderia cepacia strains that express a Burkholderia pseudomallei-like capsular polysaccharide.</title>
        <authorList>
            <person name="Burtnick M.N."/>
            <person name="Vongsouvath M."/>
            <person name="Newton P."/>
            <person name="Wuthiekanun V."/>
            <person name="Limmathurotsakul D."/>
            <person name="Brett P.J."/>
            <person name="Chantratita N."/>
            <person name="Dance D.A."/>
        </authorList>
    </citation>
    <scope>NUCLEOTIDE SEQUENCE</scope>
    <source>
        <strain evidence="1">SBXCC001</strain>
    </source>
</reference>
<comment type="caution">
    <text evidence="1">The sequence shown here is derived from an EMBL/GenBank/DDBJ whole genome shotgun (WGS) entry which is preliminary data.</text>
</comment>
<gene>
    <name evidence="1" type="ORF">C7S16_6605</name>
</gene>
<protein>
    <submittedName>
        <fullName evidence="1">Uncharacterized protein</fullName>
    </submittedName>
</protein>
<proteinExistence type="predicted"/>
<sequence length="37" mass="3884">MAHGTPARVGRLRAYGNAINAEAATQFILAAQDILTT</sequence>
<evidence type="ECO:0000313" key="2">
    <source>
        <dbReference type="Proteomes" id="UP001272137"/>
    </source>
</evidence>